<gene>
    <name evidence="2" type="ORF">QVD17_23254</name>
</gene>
<sequence>MLINLIFGWRKASRCKKLMKKVRCRLNLLKNKRCCIVRQLRSDVAQLIKHGLYQTAFDRVDQIYKDESIIVVYDLLARFCEFLSLQLSYIRRSKDCPNDINEAVSSLIFASARCGELPELLRIRKLFSERYGQHFEARALSLLPGNLVSFQIRENLSIKKVPNEVKYKLMEEITTMVLQTGPLALEFTSEATKGNIDVHGTGNESTSDVDFSQNQSDFDHQDRIITYHVNVESSSQNPPTDKPKELIYRDDIEEFQSPLEDSHENEKDQRVFMFTSSVGTSKAFNLLISLTEKLGDSMKVRRRSRRLDDLFVEAIGISSRAMSMPCKRREKCGDEDGAMRSYLFPVQPSSSHVHPKLPDYDELEAKFMALKKENSLNNEMSNN</sequence>
<proteinExistence type="inferred from homology"/>
<dbReference type="FunFam" id="1.20.1260.60:FF:000002">
    <property type="entry name" value="Vacuolar protein sorting-associated protein IST1"/>
    <property type="match status" value="1"/>
</dbReference>
<evidence type="ECO:0000313" key="3">
    <source>
        <dbReference type="Proteomes" id="UP001229421"/>
    </source>
</evidence>
<keyword evidence="3" id="KW-1185">Reference proteome</keyword>
<dbReference type="EMBL" id="JAUHHV010000006">
    <property type="protein sequence ID" value="KAK1421136.1"/>
    <property type="molecule type" value="Genomic_DNA"/>
</dbReference>
<dbReference type="GO" id="GO:0015031">
    <property type="term" value="P:protein transport"/>
    <property type="evidence" value="ECO:0007669"/>
    <property type="project" value="InterPro"/>
</dbReference>
<evidence type="ECO:0000256" key="1">
    <source>
        <dbReference type="ARBA" id="ARBA00005536"/>
    </source>
</evidence>
<comment type="caution">
    <text evidence="2">The sequence shown here is derived from an EMBL/GenBank/DDBJ whole genome shotgun (WGS) entry which is preliminary data.</text>
</comment>
<dbReference type="Pfam" id="PF03398">
    <property type="entry name" value="Ist1"/>
    <property type="match status" value="1"/>
</dbReference>
<protein>
    <submittedName>
        <fullName evidence="2">Uncharacterized protein</fullName>
    </submittedName>
</protein>
<dbReference type="PANTHER" id="PTHR12161:SF44">
    <property type="entry name" value="REGULATOR OF VPS4 ACTIVITY IN THE MVB PATHWAY PROTEIN"/>
    <property type="match status" value="1"/>
</dbReference>
<dbReference type="Gene3D" id="1.20.1260.60">
    <property type="entry name" value="Vacuolar protein sorting-associated protein Ist1"/>
    <property type="match status" value="1"/>
</dbReference>
<organism evidence="2 3">
    <name type="scientific">Tagetes erecta</name>
    <name type="common">African marigold</name>
    <dbReference type="NCBI Taxonomy" id="13708"/>
    <lineage>
        <taxon>Eukaryota</taxon>
        <taxon>Viridiplantae</taxon>
        <taxon>Streptophyta</taxon>
        <taxon>Embryophyta</taxon>
        <taxon>Tracheophyta</taxon>
        <taxon>Spermatophyta</taxon>
        <taxon>Magnoliopsida</taxon>
        <taxon>eudicotyledons</taxon>
        <taxon>Gunneridae</taxon>
        <taxon>Pentapetalae</taxon>
        <taxon>asterids</taxon>
        <taxon>campanulids</taxon>
        <taxon>Asterales</taxon>
        <taxon>Asteraceae</taxon>
        <taxon>Asteroideae</taxon>
        <taxon>Heliantheae alliance</taxon>
        <taxon>Tageteae</taxon>
        <taxon>Tagetes</taxon>
    </lineage>
</organism>
<dbReference type="PANTHER" id="PTHR12161">
    <property type="entry name" value="IST1 FAMILY MEMBER"/>
    <property type="match status" value="1"/>
</dbReference>
<name>A0AAD8KHD6_TARER</name>
<dbReference type="AlphaFoldDB" id="A0AAD8KHD6"/>
<comment type="similarity">
    <text evidence="1">Belongs to the IST1 family.</text>
</comment>
<accession>A0AAD8KHD6</accession>
<dbReference type="Proteomes" id="UP001229421">
    <property type="component" value="Unassembled WGS sequence"/>
</dbReference>
<reference evidence="2" key="1">
    <citation type="journal article" date="2023" name="bioRxiv">
        <title>Improved chromosome-level genome assembly for marigold (Tagetes erecta).</title>
        <authorList>
            <person name="Jiang F."/>
            <person name="Yuan L."/>
            <person name="Wang S."/>
            <person name="Wang H."/>
            <person name="Xu D."/>
            <person name="Wang A."/>
            <person name="Fan W."/>
        </authorList>
    </citation>
    <scope>NUCLEOTIDE SEQUENCE</scope>
    <source>
        <strain evidence="2">WSJ</strain>
        <tissue evidence="2">Leaf</tissue>
    </source>
</reference>
<evidence type="ECO:0000313" key="2">
    <source>
        <dbReference type="EMBL" id="KAK1421136.1"/>
    </source>
</evidence>
<dbReference type="InterPro" id="IPR005061">
    <property type="entry name" value="Ist1"/>
</dbReference>
<dbReference type="InterPro" id="IPR042277">
    <property type="entry name" value="IST1-like"/>
</dbReference>